<dbReference type="EMBL" id="JAQLKE010000031">
    <property type="protein sequence ID" value="MDB7085130.1"/>
    <property type="molecule type" value="Genomic_DNA"/>
</dbReference>
<evidence type="ECO:0000313" key="3">
    <source>
        <dbReference type="EMBL" id="MDB7085130.1"/>
    </source>
</evidence>
<dbReference type="PROSITE" id="PS50234">
    <property type="entry name" value="VWFA"/>
    <property type="match status" value="1"/>
</dbReference>
<evidence type="ECO:0000256" key="1">
    <source>
        <dbReference type="SAM" id="MobiDB-lite"/>
    </source>
</evidence>
<dbReference type="RefSeq" id="WP_272019135.1">
    <property type="nucleotide sequence ID" value="NZ_JAQLKE010000031.1"/>
</dbReference>
<organism evidence="3 4">
    <name type="scientific">Thomasclavelia ramosa</name>
    <dbReference type="NCBI Taxonomy" id="1547"/>
    <lineage>
        <taxon>Bacteria</taxon>
        <taxon>Bacillati</taxon>
        <taxon>Bacillota</taxon>
        <taxon>Erysipelotrichia</taxon>
        <taxon>Erysipelotrichales</taxon>
        <taxon>Coprobacillaceae</taxon>
        <taxon>Thomasclavelia</taxon>
    </lineage>
</organism>
<dbReference type="PANTHER" id="PTHR41248">
    <property type="entry name" value="NORD PROTEIN"/>
    <property type="match status" value="1"/>
</dbReference>
<feature type="region of interest" description="Disordered" evidence="1">
    <location>
        <begin position="354"/>
        <end position="405"/>
    </location>
</feature>
<gene>
    <name evidence="3" type="ORF">PM738_15080</name>
</gene>
<reference evidence="3" key="1">
    <citation type="submission" date="2023-01" db="EMBL/GenBank/DDBJ databases">
        <title>Human gut microbiome strain richness.</title>
        <authorList>
            <person name="Chen-Liaw A."/>
        </authorList>
    </citation>
    <scope>NUCLEOTIDE SEQUENCE</scope>
    <source>
        <strain evidence="3">1001217st2_G6_1001217B_191108</strain>
    </source>
</reference>
<dbReference type="AlphaFoldDB" id="A0AB35IQN1"/>
<dbReference type="PANTHER" id="PTHR41248:SF1">
    <property type="entry name" value="NORD PROTEIN"/>
    <property type="match status" value="1"/>
</dbReference>
<sequence>MDIKNFVSNIKNENRIPRIIRRIAGKHISLKYDPNTSSNYCTEIDGNYFINLGLLLAMDEETIKSVISSQNFPDITYDDTLIRIIGAASHEASHVRFTDFNVLVKHSQEVMKAKNNVKEIAGEWLKTKDDSLFDEIKQETYNYVYGMFLTQMFNSLEDASIEDSCLRNYGRIPFVSSGINMLRNLLTDNEDEYILKNFNDKEKYTKSYIETVITEIRHMAVAGYRNYPCRYTGLANYTADEFEEMNYLALYARFNAKNSSEVFSASKVAMKFIENEIKNVANEYANKYIDELKNETDGDTANDITNDFSSEENDFAIAKKMANASTGTPPQKTPEFTLEIPDNLQEQIDNASKETNNNTLNSAGGKKTNNNKKQEKAFDNSQDSNSEEENEASNDNKQEKTSLEDYKKNIAPILDKQAKSELSKSYKELNKKKLSAQQKNLALSINDKGHTPDLNETDKKCLSDMHKGVKIRYFSPDEIYATMTNTEPLYEDITPYKKLARKFSKDMKRLLFRDSRIKKIPNLNRGKIDKRNLHRIIIDDNCFYNKIDGKAHKARFCILVDQSGSMGGSKSKNAYYASAMLAEACKITSIPLAVYGHNNTSDVLLYHYLDYKKHSKKYYDNLVNIVKNGGCNHDSIPIFYCLKDLVKNRKHDEKLIFIVISDGAPAGNNGYQGQCAFDDIRNIYKTFENFYGVETIGVGIGSDIGHIPQIYENHCLVPNVEELPMELLKIFKRTLQK</sequence>
<feature type="compositionally biased region" description="Basic and acidic residues" evidence="1">
    <location>
        <begin position="394"/>
        <end position="405"/>
    </location>
</feature>
<feature type="domain" description="VWFA" evidence="2">
    <location>
        <begin position="555"/>
        <end position="710"/>
    </location>
</feature>
<comment type="caution">
    <text evidence="3">The sequence shown here is derived from an EMBL/GenBank/DDBJ whole genome shotgun (WGS) entry which is preliminary data.</text>
</comment>
<dbReference type="InterPro" id="IPR051928">
    <property type="entry name" value="NorD/CobT"/>
</dbReference>
<dbReference type="InterPro" id="IPR002035">
    <property type="entry name" value="VWF_A"/>
</dbReference>
<dbReference type="InterPro" id="IPR036465">
    <property type="entry name" value="vWFA_dom_sf"/>
</dbReference>
<name>A0AB35IQN1_9FIRM</name>
<accession>A0AB35IQN1</accession>
<dbReference type="Gene3D" id="3.40.50.410">
    <property type="entry name" value="von Willebrand factor, type A domain"/>
    <property type="match status" value="1"/>
</dbReference>
<dbReference type="Pfam" id="PF11775">
    <property type="entry name" value="CobT_C"/>
    <property type="match status" value="1"/>
</dbReference>
<evidence type="ECO:0000313" key="4">
    <source>
        <dbReference type="Proteomes" id="UP001211987"/>
    </source>
</evidence>
<dbReference type="Proteomes" id="UP001211987">
    <property type="component" value="Unassembled WGS sequence"/>
</dbReference>
<protein>
    <recommendedName>
        <fullName evidence="2">VWFA domain-containing protein</fullName>
    </recommendedName>
</protein>
<proteinExistence type="predicted"/>
<dbReference type="SUPFAM" id="SSF53300">
    <property type="entry name" value="vWA-like"/>
    <property type="match status" value="1"/>
</dbReference>
<evidence type="ECO:0000259" key="2">
    <source>
        <dbReference type="PROSITE" id="PS50234"/>
    </source>
</evidence>
<dbReference type="InterPro" id="IPR025861">
    <property type="entry name" value="CobT_VWA_dom"/>
</dbReference>